<evidence type="ECO:0000259" key="14">
    <source>
        <dbReference type="Pfam" id="PF20260"/>
    </source>
</evidence>
<evidence type="ECO:0000256" key="6">
    <source>
        <dbReference type="ARBA" id="ARBA00022552"/>
    </source>
</evidence>
<dbReference type="PIRSF" id="PIRSF015601">
    <property type="entry name" value="MTase_slr0722"/>
    <property type="match status" value="1"/>
</dbReference>
<dbReference type="EMBL" id="ACLA01000020">
    <property type="protein sequence ID" value="EEQ48303.1"/>
    <property type="molecule type" value="Genomic_DNA"/>
</dbReference>
<evidence type="ECO:0000313" key="16">
    <source>
        <dbReference type="Proteomes" id="UP000005309"/>
    </source>
</evidence>
<dbReference type="InterPro" id="IPR029026">
    <property type="entry name" value="tRNA_m1G_MTases_N"/>
</dbReference>
<evidence type="ECO:0000256" key="11">
    <source>
        <dbReference type="ARBA" id="ARBA00047944"/>
    </source>
</evidence>
<dbReference type="AlphaFoldDB" id="C4V439"/>
<dbReference type="PANTHER" id="PTHR30027:SF3">
    <property type="entry name" value="16S RRNA (URACIL(1498)-N(3))-METHYLTRANSFERASE"/>
    <property type="match status" value="1"/>
</dbReference>
<dbReference type="NCBIfam" id="TIGR00046">
    <property type="entry name" value="RsmE family RNA methyltransferase"/>
    <property type="match status" value="1"/>
</dbReference>
<name>C4V439_9FIRM</name>
<dbReference type="InterPro" id="IPR046886">
    <property type="entry name" value="RsmE_MTase_dom"/>
</dbReference>
<evidence type="ECO:0000256" key="8">
    <source>
        <dbReference type="ARBA" id="ARBA00022679"/>
    </source>
</evidence>
<dbReference type="Pfam" id="PF20260">
    <property type="entry name" value="PUA_4"/>
    <property type="match status" value="1"/>
</dbReference>
<feature type="domain" description="Ribosomal RNA small subunit methyltransferase E methyltransferase" evidence="13">
    <location>
        <begin position="74"/>
        <end position="239"/>
    </location>
</feature>
<dbReference type="InterPro" id="IPR015947">
    <property type="entry name" value="PUA-like_sf"/>
</dbReference>
<reference evidence="15 16" key="1">
    <citation type="submission" date="2009-04" db="EMBL/GenBank/DDBJ databases">
        <authorList>
            <person name="Qin X."/>
            <person name="Bachman B."/>
            <person name="Battles P."/>
            <person name="Bell A."/>
            <person name="Bess C."/>
            <person name="Bickham C."/>
            <person name="Chaboub L."/>
            <person name="Chen D."/>
            <person name="Coyle M."/>
            <person name="Deiros D.R."/>
            <person name="Dinh H."/>
            <person name="Forbes L."/>
            <person name="Fowler G."/>
            <person name="Francisco L."/>
            <person name="Fu Q."/>
            <person name="Gubbala S."/>
            <person name="Hale W."/>
            <person name="Han Y."/>
            <person name="Hemphill L."/>
            <person name="Highlander S.K."/>
            <person name="Hirani K."/>
            <person name="Hogues M."/>
            <person name="Jackson L."/>
            <person name="Jakkamsetti A."/>
            <person name="Javaid M."/>
            <person name="Jiang H."/>
            <person name="Korchina V."/>
            <person name="Kovar C."/>
            <person name="Lara F."/>
            <person name="Lee S."/>
            <person name="Mata R."/>
            <person name="Mathew T."/>
            <person name="Moen C."/>
            <person name="Morales K."/>
            <person name="Munidasa M."/>
            <person name="Nazareth L."/>
            <person name="Ngo R."/>
            <person name="Nguyen L."/>
            <person name="Okwuonu G."/>
            <person name="Ongeri F."/>
            <person name="Patil S."/>
            <person name="Petrosino J."/>
            <person name="Pham C."/>
            <person name="Pham P."/>
            <person name="Pu L.-L."/>
            <person name="Puazo M."/>
            <person name="Raj R."/>
            <person name="Reid J."/>
            <person name="Rouhana J."/>
            <person name="Saada N."/>
            <person name="Shang Y."/>
            <person name="Simmons D."/>
            <person name="Thornton R."/>
            <person name="Warren J."/>
            <person name="Weissenberger G."/>
            <person name="Zhang J."/>
            <person name="Zhang L."/>
            <person name="Zhou C."/>
            <person name="Zhu D."/>
            <person name="Muzny D."/>
            <person name="Worley K."/>
            <person name="Gibbs R."/>
        </authorList>
    </citation>
    <scope>NUCLEOTIDE SEQUENCE [LARGE SCALE GENOMIC DNA]</scope>
    <source>
        <strain evidence="15 16">ATCC 43531</strain>
    </source>
</reference>
<dbReference type="PANTHER" id="PTHR30027">
    <property type="entry name" value="RIBOSOMAL RNA SMALL SUBUNIT METHYLTRANSFERASE E"/>
    <property type="match status" value="1"/>
</dbReference>
<keyword evidence="16" id="KW-1185">Reference proteome</keyword>
<evidence type="ECO:0000256" key="7">
    <source>
        <dbReference type="ARBA" id="ARBA00022603"/>
    </source>
</evidence>
<keyword evidence="7 12" id="KW-0489">Methyltransferase</keyword>
<dbReference type="GO" id="GO:0070475">
    <property type="term" value="P:rRNA base methylation"/>
    <property type="evidence" value="ECO:0007669"/>
    <property type="project" value="TreeGrafter"/>
</dbReference>
<protein>
    <recommendedName>
        <fullName evidence="4 12">Ribosomal RNA small subunit methyltransferase E</fullName>
        <ecNumber evidence="3 12">2.1.1.193</ecNumber>
    </recommendedName>
</protein>
<keyword evidence="8 12" id="KW-0808">Transferase</keyword>
<dbReference type="Proteomes" id="UP000005309">
    <property type="component" value="Unassembled WGS sequence"/>
</dbReference>
<proteinExistence type="inferred from homology"/>
<comment type="catalytic activity">
    <reaction evidence="11 12">
        <text>uridine(1498) in 16S rRNA + S-adenosyl-L-methionine = N(3)-methyluridine(1498) in 16S rRNA + S-adenosyl-L-homocysteine + H(+)</text>
        <dbReference type="Rhea" id="RHEA:42920"/>
        <dbReference type="Rhea" id="RHEA-COMP:10283"/>
        <dbReference type="Rhea" id="RHEA-COMP:10284"/>
        <dbReference type="ChEBI" id="CHEBI:15378"/>
        <dbReference type="ChEBI" id="CHEBI:57856"/>
        <dbReference type="ChEBI" id="CHEBI:59789"/>
        <dbReference type="ChEBI" id="CHEBI:65315"/>
        <dbReference type="ChEBI" id="CHEBI:74502"/>
        <dbReference type="EC" id="2.1.1.193"/>
    </reaction>
</comment>
<dbReference type="Pfam" id="PF04452">
    <property type="entry name" value="Methyltrans_RNA"/>
    <property type="match status" value="1"/>
</dbReference>
<evidence type="ECO:0000256" key="4">
    <source>
        <dbReference type="ARBA" id="ARBA00013673"/>
    </source>
</evidence>
<dbReference type="Gene3D" id="3.40.1280.10">
    <property type="match status" value="1"/>
</dbReference>
<gene>
    <name evidence="15" type="ORF">HMPREF0908_1283</name>
</gene>
<dbReference type="RefSeq" id="WP_006690017.1">
    <property type="nucleotide sequence ID" value="NZ_GG694006.1"/>
</dbReference>
<evidence type="ECO:0000259" key="13">
    <source>
        <dbReference type="Pfam" id="PF04452"/>
    </source>
</evidence>
<sequence length="247" mass="26492">MRQVFYSSTLTEEIVITGGDAHHLAHVMRTQIGDVITVVDAEGQAAEMVVTALTRDAVHFRMQRVLPAETAGREVILVQALLKGEKMDFIVQKAAELGAVCMCPIVTEHIVVRYDAKKAAAKAARWQKIADEAAKQCGRRSLMTVAPIVSLAELLQDPAYIGAADTVTAFCYEQEERQSMRAVLRGTEARRVTLIVGAEGGFSPAEAAAVTAAGGQSVSLGHRILRAETASLTALAVTQYELGNLDT</sequence>
<dbReference type="eggNOG" id="COG1385">
    <property type="taxonomic scope" value="Bacteria"/>
</dbReference>
<dbReference type="GO" id="GO:0005737">
    <property type="term" value="C:cytoplasm"/>
    <property type="evidence" value="ECO:0007669"/>
    <property type="project" value="UniProtKB-SubCell"/>
</dbReference>
<keyword evidence="9 12" id="KW-0949">S-adenosyl-L-methionine</keyword>
<dbReference type="GO" id="GO:0070042">
    <property type="term" value="F:rRNA (uridine-N3-)-methyltransferase activity"/>
    <property type="evidence" value="ECO:0007669"/>
    <property type="project" value="TreeGrafter"/>
</dbReference>
<dbReference type="OrthoDB" id="9815641at2"/>
<evidence type="ECO:0000256" key="12">
    <source>
        <dbReference type="PIRNR" id="PIRNR015601"/>
    </source>
</evidence>
<evidence type="ECO:0000256" key="10">
    <source>
        <dbReference type="ARBA" id="ARBA00025699"/>
    </source>
</evidence>
<comment type="subcellular location">
    <subcellularLocation>
        <location evidence="1 12">Cytoplasm</location>
    </subcellularLocation>
</comment>
<feature type="domain" description="Ribosomal RNA small subunit methyltransferase E PUA-like" evidence="14">
    <location>
        <begin position="16"/>
        <end position="61"/>
    </location>
</feature>
<evidence type="ECO:0000313" key="15">
    <source>
        <dbReference type="EMBL" id="EEQ48303.1"/>
    </source>
</evidence>
<dbReference type="HOGENOM" id="CLU_067442_3_0_9"/>
<keyword evidence="5 12" id="KW-0963">Cytoplasm</keyword>
<comment type="function">
    <text evidence="10 12">Specifically methylates the N3 position of the uracil ring of uridine 1498 (m3U1498) in 16S rRNA. Acts on the fully assembled 30S ribosomal subunit.</text>
</comment>
<dbReference type="EC" id="2.1.1.193" evidence="3 12"/>
<dbReference type="InterPro" id="IPR029028">
    <property type="entry name" value="Alpha/beta_knot_MTases"/>
</dbReference>
<dbReference type="CDD" id="cd18084">
    <property type="entry name" value="RsmE-like"/>
    <property type="match status" value="1"/>
</dbReference>
<dbReference type="InterPro" id="IPR006700">
    <property type="entry name" value="RsmE"/>
</dbReference>
<keyword evidence="6 12" id="KW-0698">rRNA processing</keyword>
<dbReference type="InterPro" id="IPR046887">
    <property type="entry name" value="RsmE_PUA-like"/>
</dbReference>
<evidence type="ECO:0000256" key="2">
    <source>
        <dbReference type="ARBA" id="ARBA00005528"/>
    </source>
</evidence>
<dbReference type="STRING" id="638302.HMPREF0908_1283"/>
<dbReference type="SUPFAM" id="SSF88697">
    <property type="entry name" value="PUA domain-like"/>
    <property type="match status" value="1"/>
</dbReference>
<accession>C4V439</accession>
<evidence type="ECO:0000256" key="5">
    <source>
        <dbReference type="ARBA" id="ARBA00022490"/>
    </source>
</evidence>
<dbReference type="SUPFAM" id="SSF75217">
    <property type="entry name" value="alpha/beta knot"/>
    <property type="match status" value="1"/>
</dbReference>
<evidence type="ECO:0000256" key="3">
    <source>
        <dbReference type="ARBA" id="ARBA00012328"/>
    </source>
</evidence>
<organism evidence="15 16">
    <name type="scientific">Selenomonas flueggei ATCC 43531</name>
    <dbReference type="NCBI Taxonomy" id="638302"/>
    <lineage>
        <taxon>Bacteria</taxon>
        <taxon>Bacillati</taxon>
        <taxon>Bacillota</taxon>
        <taxon>Negativicutes</taxon>
        <taxon>Selenomonadales</taxon>
        <taxon>Selenomonadaceae</taxon>
        <taxon>Selenomonas</taxon>
    </lineage>
</organism>
<evidence type="ECO:0000256" key="9">
    <source>
        <dbReference type="ARBA" id="ARBA00022691"/>
    </source>
</evidence>
<comment type="similarity">
    <text evidence="2 12">Belongs to the RNA methyltransferase RsmE family.</text>
</comment>
<comment type="caution">
    <text evidence="15">The sequence shown here is derived from an EMBL/GenBank/DDBJ whole genome shotgun (WGS) entry which is preliminary data.</text>
</comment>
<evidence type="ECO:0000256" key="1">
    <source>
        <dbReference type="ARBA" id="ARBA00004496"/>
    </source>
</evidence>